<dbReference type="AlphaFoldDB" id="A0A151IAZ8"/>
<gene>
    <name evidence="1" type="ORF">ALC62_12497</name>
</gene>
<sequence length="351" mass="41884">MPYPNEEAALMMSVLSRAGSFREAEIMWRNEYPDRTPHSYKVFIRLQRRIIVKGIVNPDHNKGRQIHRPVRAVRAPDIIASALVNPNDSLRRRESDNGISRSTISRIFRENSFHPYRMSLHQAMTLNDHRQRLIFCNWITQQVRNFHRNILFSDECTFKSDGKVNTHNLRYWAQENPHWFQEMDHQHIWKVNVWCGIVDTHIVGPFFFEENLNRFLYADLIENELPRLLEDIPLQLRLHMWFQQDGCPAHTSLIARHQLNRIFPGRWIGKHGPHNWPPRSPDLTILDYYLWGTIKDLVYRERPTTAEDMKNRIRQAIQSLDSAEIRRANDDFRRRVTACINARGEHFEHRD</sequence>
<dbReference type="PANTHER" id="PTHR47326">
    <property type="entry name" value="TRANSPOSABLE ELEMENT TC3 TRANSPOSASE-LIKE PROTEIN"/>
    <property type="match status" value="1"/>
</dbReference>
<evidence type="ECO:0008006" key="3">
    <source>
        <dbReference type="Google" id="ProtNLM"/>
    </source>
</evidence>
<keyword evidence="2" id="KW-1185">Reference proteome</keyword>
<dbReference type="PANTHER" id="PTHR47326:SF1">
    <property type="entry name" value="HTH PSQ-TYPE DOMAIN-CONTAINING PROTEIN"/>
    <property type="match status" value="1"/>
</dbReference>
<accession>A0A151IAZ8</accession>
<reference evidence="1 2" key="1">
    <citation type="submission" date="2016-03" db="EMBL/GenBank/DDBJ databases">
        <title>Cyphomyrmex costatus WGS genome.</title>
        <authorList>
            <person name="Nygaard S."/>
            <person name="Hu H."/>
            <person name="Boomsma J."/>
            <person name="Zhang G."/>
        </authorList>
    </citation>
    <scope>NUCLEOTIDE SEQUENCE [LARGE SCALE GENOMIC DNA]</scope>
    <source>
        <strain evidence="1">MS0001</strain>
        <tissue evidence="1">Whole body</tissue>
    </source>
</reference>
<dbReference type="GO" id="GO:0003676">
    <property type="term" value="F:nucleic acid binding"/>
    <property type="evidence" value="ECO:0007669"/>
    <property type="project" value="InterPro"/>
</dbReference>
<proteinExistence type="predicted"/>
<evidence type="ECO:0000313" key="2">
    <source>
        <dbReference type="Proteomes" id="UP000078542"/>
    </source>
</evidence>
<dbReference type="STRING" id="456900.A0A151IAZ8"/>
<dbReference type="Gene3D" id="3.30.420.10">
    <property type="entry name" value="Ribonuclease H-like superfamily/Ribonuclease H"/>
    <property type="match status" value="1"/>
</dbReference>
<organism evidence="1 2">
    <name type="scientific">Cyphomyrmex costatus</name>
    <dbReference type="NCBI Taxonomy" id="456900"/>
    <lineage>
        <taxon>Eukaryota</taxon>
        <taxon>Metazoa</taxon>
        <taxon>Ecdysozoa</taxon>
        <taxon>Arthropoda</taxon>
        <taxon>Hexapoda</taxon>
        <taxon>Insecta</taxon>
        <taxon>Pterygota</taxon>
        <taxon>Neoptera</taxon>
        <taxon>Endopterygota</taxon>
        <taxon>Hymenoptera</taxon>
        <taxon>Apocrita</taxon>
        <taxon>Aculeata</taxon>
        <taxon>Formicoidea</taxon>
        <taxon>Formicidae</taxon>
        <taxon>Myrmicinae</taxon>
        <taxon>Cyphomyrmex</taxon>
    </lineage>
</organism>
<protein>
    <recommendedName>
        <fullName evidence="3">DUF4817 domain-containing protein</fullName>
    </recommendedName>
</protein>
<evidence type="ECO:0000313" key="1">
    <source>
        <dbReference type="EMBL" id="KYM96834.1"/>
    </source>
</evidence>
<name>A0A151IAZ8_9HYME</name>
<dbReference type="Proteomes" id="UP000078542">
    <property type="component" value="Unassembled WGS sequence"/>
</dbReference>
<dbReference type="InterPro" id="IPR036397">
    <property type="entry name" value="RNaseH_sf"/>
</dbReference>
<dbReference type="EMBL" id="KQ978140">
    <property type="protein sequence ID" value="KYM96834.1"/>
    <property type="molecule type" value="Genomic_DNA"/>
</dbReference>